<feature type="region of interest" description="Disordered" evidence="6">
    <location>
        <begin position="72"/>
        <end position="105"/>
    </location>
</feature>
<dbReference type="GO" id="GO:0045504">
    <property type="term" value="F:dynein heavy chain binding"/>
    <property type="evidence" value="ECO:0007669"/>
    <property type="project" value="TreeGrafter"/>
</dbReference>
<feature type="coiled-coil region" evidence="5">
    <location>
        <begin position="244"/>
        <end position="281"/>
    </location>
</feature>
<name>A0A7S1TZ12_9STRA</name>
<dbReference type="InterPro" id="IPR019347">
    <property type="entry name" value="Axonemal_dynein_light_chain"/>
</dbReference>
<proteinExistence type="inferred from homology"/>
<dbReference type="GO" id="GO:0005930">
    <property type="term" value="C:axoneme"/>
    <property type="evidence" value="ECO:0007669"/>
    <property type="project" value="TreeGrafter"/>
</dbReference>
<keyword evidence="1" id="KW-0243">Dynein</keyword>
<dbReference type="EMBL" id="HBGJ01015408">
    <property type="protein sequence ID" value="CAD9251568.1"/>
    <property type="molecule type" value="Transcribed_RNA"/>
</dbReference>
<evidence type="ECO:0000256" key="3">
    <source>
        <dbReference type="ARBA" id="ARBA00023175"/>
    </source>
</evidence>
<dbReference type="AlphaFoldDB" id="A0A7S1TZ12"/>
<keyword evidence="3" id="KW-0505">Motor protein</keyword>
<dbReference type="Pfam" id="PF10211">
    <property type="entry name" value="Ax_dynein_light"/>
    <property type="match status" value="1"/>
</dbReference>
<gene>
    <name evidence="7" type="ORF">PPAR1163_LOCUS9930</name>
</gene>
<dbReference type="GO" id="GO:0030286">
    <property type="term" value="C:dynein complex"/>
    <property type="evidence" value="ECO:0007669"/>
    <property type="project" value="UniProtKB-KW"/>
</dbReference>
<keyword evidence="2 5" id="KW-0175">Coiled coil</keyword>
<evidence type="ECO:0000256" key="4">
    <source>
        <dbReference type="ARBA" id="ARBA00038114"/>
    </source>
</evidence>
<dbReference type="PANTHER" id="PTHR13183">
    <property type="entry name" value="AXONEMAL INNER ARM DYNEIN LIGHT CHAIN 28"/>
    <property type="match status" value="1"/>
</dbReference>
<evidence type="ECO:0000256" key="1">
    <source>
        <dbReference type="ARBA" id="ARBA00023017"/>
    </source>
</evidence>
<organism evidence="7">
    <name type="scientific">Phaeomonas parva</name>
    <dbReference type="NCBI Taxonomy" id="124430"/>
    <lineage>
        <taxon>Eukaryota</taxon>
        <taxon>Sar</taxon>
        <taxon>Stramenopiles</taxon>
        <taxon>Ochrophyta</taxon>
        <taxon>Pinguiophyceae</taxon>
        <taxon>Pinguiochrysidales</taxon>
        <taxon>Pinguiochrysidaceae</taxon>
        <taxon>Phaeomonas</taxon>
    </lineage>
</organism>
<evidence type="ECO:0000256" key="2">
    <source>
        <dbReference type="ARBA" id="ARBA00023054"/>
    </source>
</evidence>
<dbReference type="PANTHER" id="PTHR13183:SF0">
    <property type="entry name" value="AXONEMAL DYNEIN LIGHT INTERMEDIATE POLYPEPTIDE 1"/>
    <property type="match status" value="1"/>
</dbReference>
<evidence type="ECO:0000256" key="5">
    <source>
        <dbReference type="SAM" id="Coils"/>
    </source>
</evidence>
<protein>
    <submittedName>
        <fullName evidence="7">Uncharacterized protein</fullName>
    </submittedName>
</protein>
<evidence type="ECO:0000256" key="6">
    <source>
        <dbReference type="SAM" id="MobiDB-lite"/>
    </source>
</evidence>
<feature type="compositionally biased region" description="Basic residues" evidence="6">
    <location>
        <begin position="76"/>
        <end position="87"/>
    </location>
</feature>
<evidence type="ECO:0000313" key="7">
    <source>
        <dbReference type="EMBL" id="CAD9251568.1"/>
    </source>
</evidence>
<comment type="similarity">
    <text evidence="4">Belongs to the inner dynein arm light chain family.</text>
</comment>
<sequence>MQASNAAAAATAYLDGGADDATANTVQKNVRLEDIAKPPVSLLAYGEPFLVAPASRKVDGEALHNLNAHSAVNSSARRKQTRLRRQQAKTPGVSVPPPTTAHLSKSDAHQDYLNDLLRHMFANQEWTNEMGTWSRAVLTEPAGRGDVQRLQEWFEENLERSQARRGDAYAICPVREQLFSSLFDELIRQITVECPERGLLLLRLRDQLRMTMAHFVETTESATEFGTHQSVAFDDKTRELSTREQKLLDEVSALKAKVRSLEDLQLELEREHAERAREQFRRHSYSTKKLKRQLEWLENFKNNHRRQSMLSQLNKGTLP</sequence>
<reference evidence="7" key="1">
    <citation type="submission" date="2021-01" db="EMBL/GenBank/DDBJ databases">
        <authorList>
            <person name="Corre E."/>
            <person name="Pelletier E."/>
            <person name="Niang G."/>
            <person name="Scheremetjew M."/>
            <person name="Finn R."/>
            <person name="Kale V."/>
            <person name="Holt S."/>
            <person name="Cochrane G."/>
            <person name="Meng A."/>
            <person name="Brown T."/>
            <person name="Cohen L."/>
        </authorList>
    </citation>
    <scope>NUCLEOTIDE SEQUENCE</scope>
    <source>
        <strain evidence="7">CCMP2877</strain>
    </source>
</reference>
<accession>A0A7S1TZ12</accession>